<dbReference type="STRING" id="395961.Cyan7425_3077"/>
<name>B8HMU1_CYAP4</name>
<gene>
    <name evidence="1" type="ordered locus">Cyan7425_3077</name>
</gene>
<organism evidence="1">
    <name type="scientific">Cyanothece sp. (strain PCC 7425 / ATCC 29141)</name>
    <dbReference type="NCBI Taxonomy" id="395961"/>
    <lineage>
        <taxon>Bacteria</taxon>
        <taxon>Bacillati</taxon>
        <taxon>Cyanobacteriota</taxon>
        <taxon>Cyanophyceae</taxon>
        <taxon>Gomontiellales</taxon>
        <taxon>Cyanothecaceae</taxon>
        <taxon>Cyanothece</taxon>
    </lineage>
</organism>
<accession>B8HMU1</accession>
<dbReference type="AlphaFoldDB" id="B8HMU1"/>
<dbReference type="OrthoDB" id="123228at2"/>
<protein>
    <submittedName>
        <fullName evidence="1">Uncharacterized protein</fullName>
    </submittedName>
</protein>
<dbReference type="eggNOG" id="ENOG5032Y14">
    <property type="taxonomic scope" value="Bacteria"/>
</dbReference>
<dbReference type="HOGENOM" id="CLU_193886_1_0_3"/>
<dbReference type="KEGG" id="cyn:Cyan7425_3077"/>
<proteinExistence type="predicted"/>
<reference evidence="1" key="1">
    <citation type="submission" date="2009-01" db="EMBL/GenBank/DDBJ databases">
        <title>Complete sequence of chromosome Cyanothece sp. PCC 7425.</title>
        <authorList>
            <consortium name="US DOE Joint Genome Institute"/>
            <person name="Lucas S."/>
            <person name="Copeland A."/>
            <person name="Lapidus A."/>
            <person name="Glavina del Rio T."/>
            <person name="Dalin E."/>
            <person name="Tice H."/>
            <person name="Bruce D."/>
            <person name="Goodwin L."/>
            <person name="Pitluck S."/>
            <person name="Sims D."/>
            <person name="Meineke L."/>
            <person name="Brettin T."/>
            <person name="Detter J.C."/>
            <person name="Han C."/>
            <person name="Larimer F."/>
            <person name="Land M."/>
            <person name="Hauser L."/>
            <person name="Kyrpides N."/>
            <person name="Ovchinnikova G."/>
            <person name="Liberton M."/>
            <person name="Stoeckel J."/>
            <person name="Banerjee A."/>
            <person name="Singh A."/>
            <person name="Page L."/>
            <person name="Sato H."/>
            <person name="Zhao L."/>
            <person name="Sherman L."/>
            <person name="Pakrasi H."/>
            <person name="Richardson P."/>
        </authorList>
    </citation>
    <scope>NUCLEOTIDE SEQUENCE</scope>
    <source>
        <strain evidence="1">PCC 7425</strain>
    </source>
</reference>
<sequence>MPKTQQEIVREGYQALVSALGIVDALRFIQYFSPGQGDYTQERHAWLDQMPLEDILTAMRQSEDPQTGQFEEIIE</sequence>
<dbReference type="EMBL" id="CP001344">
    <property type="protein sequence ID" value="ACL45410.1"/>
    <property type="molecule type" value="Genomic_DNA"/>
</dbReference>
<evidence type="ECO:0000313" key="1">
    <source>
        <dbReference type="EMBL" id="ACL45410.1"/>
    </source>
</evidence>